<organism evidence="2 3">
    <name type="scientific">Porphyromonas gingivalis F0570</name>
    <dbReference type="NCBI Taxonomy" id="1227271"/>
    <lineage>
        <taxon>Bacteria</taxon>
        <taxon>Pseudomonadati</taxon>
        <taxon>Bacteroidota</taxon>
        <taxon>Bacteroidia</taxon>
        <taxon>Bacteroidales</taxon>
        <taxon>Porphyromonadaceae</taxon>
        <taxon>Porphyromonas</taxon>
    </lineage>
</organism>
<dbReference type="PATRIC" id="fig|1227271.3.peg.1902"/>
<comment type="caution">
    <text evidence="2">The sequence shown here is derived from an EMBL/GenBank/DDBJ whole genome shotgun (WGS) entry which is preliminary data.</text>
</comment>
<accession>A0A0E2LMB1</accession>
<sequence>MKNILFAFVFVLLFPISIYAQLKGKIIDQETFNPVSNAEIFVLKKDSTIIESTVSDSLGFFHLRAQNPYIISIRHLGYEPFIAKTAQVNFIDPIKIKQKSITLSNVIVIGHTRYKALGIETIVVTDSLRDGVNTSAMLLNKIKGIRVDEISEKIKIGREENVLVVVNGKEVPYEYAMSINPSRVRKIEIIQRPDGKFSDYPVVVNLEMIEGYIGWDVSPRLTAMSSVRYGYTNREKVSIDGTWSLSRWNFYGTLNFDTKKLFDVSSFKKIYGSVYKETTMPIKLTSPNLQTLRHNSLLNLGIDYRLAKKHTISLQTLLGVDVQKRHEAYVVSVEDFLGSFKKKQQSDNKYASKGYAINLSYRGIPLDNLKLNAVFLYNYYGVKEEKNYNLENIYSSENRYFGNKNYLSQSIDAVYRISNRWSISLSNTFVWRRYNSQEYNTKEVAYYSENFRNKLSAALKFSSGDKFEICGGGMFQSIHDHNNRKENRLFSEFIPYMKFFWQPMPTVSFDFNYFNIIDYPTLDQLSPLSWSIDKYLTHTGNPNLKARSMHYAEAQLSLRDVLKVTYMNKKSKNDILPYYTKTKPNHFTETFINCNFEHSYIGLEGNYTLWKGVELSLLLNYQWYARYKESKKKHYGYSYTIDSQLSYTIPNIKVRLMTNYYLRYDLFPLLQGREYFQEELFSVGANKMFFHDKMAVSLVVSLPTKIIPKNTYKEIDIPDFKYQSYGDGRINSFALSLNIRLLLGNKKSKRNTQGIQIEQEK</sequence>
<dbReference type="RefSeq" id="WP_004584318.1">
    <property type="nucleotide sequence ID" value="NZ_KI259218.1"/>
</dbReference>
<dbReference type="Pfam" id="PF14905">
    <property type="entry name" value="OMP_b-brl_3"/>
    <property type="match status" value="1"/>
</dbReference>
<evidence type="ECO:0000259" key="1">
    <source>
        <dbReference type="Pfam" id="PF14905"/>
    </source>
</evidence>
<protein>
    <recommendedName>
        <fullName evidence="1">Outer membrane protein beta-barrel domain-containing protein</fullName>
    </recommendedName>
</protein>
<evidence type="ECO:0000313" key="3">
    <source>
        <dbReference type="Proteomes" id="UP000016630"/>
    </source>
</evidence>
<reference evidence="2 3" key="1">
    <citation type="submission" date="2013-06" db="EMBL/GenBank/DDBJ databases">
        <authorList>
            <person name="Weinstock G."/>
            <person name="Sodergren E."/>
            <person name="Lobos E.A."/>
            <person name="Fulton L."/>
            <person name="Fulton R."/>
            <person name="Courtney L."/>
            <person name="Fronick C."/>
            <person name="O'Laughlin M."/>
            <person name="Godfrey J."/>
            <person name="Wilson R.M."/>
            <person name="Miner T."/>
            <person name="Farmer C."/>
            <person name="Delehaunty K."/>
            <person name="Cordes M."/>
            <person name="Minx P."/>
            <person name="Tomlinson C."/>
            <person name="Chen J."/>
            <person name="Wollam A."/>
            <person name="Pepin K.H."/>
            <person name="Bhonagiri V."/>
            <person name="Zhang X."/>
            <person name="Warren W."/>
            <person name="Mitreva M."/>
            <person name="Mardis E.R."/>
            <person name="Wilson R.K."/>
        </authorList>
    </citation>
    <scope>NUCLEOTIDE SEQUENCE [LARGE SCALE GENOMIC DNA]</scope>
    <source>
        <strain evidence="2 3">F0570</strain>
    </source>
</reference>
<dbReference type="SUPFAM" id="SSF56935">
    <property type="entry name" value="Porins"/>
    <property type="match status" value="1"/>
</dbReference>
<dbReference type="InterPro" id="IPR008969">
    <property type="entry name" value="CarboxyPept-like_regulatory"/>
</dbReference>
<dbReference type="SUPFAM" id="SSF49464">
    <property type="entry name" value="Carboxypeptidase regulatory domain-like"/>
    <property type="match status" value="1"/>
</dbReference>
<proteinExistence type="predicted"/>
<dbReference type="Proteomes" id="UP000016630">
    <property type="component" value="Unassembled WGS sequence"/>
</dbReference>
<dbReference type="InterPro" id="IPR041700">
    <property type="entry name" value="OMP_b-brl_3"/>
</dbReference>
<feature type="domain" description="Outer membrane protein beta-barrel" evidence="1">
    <location>
        <begin position="482"/>
        <end position="701"/>
    </location>
</feature>
<gene>
    <name evidence="2" type="ORF">HMPREF1555_02163</name>
</gene>
<name>A0A0E2LMB1_PORGN</name>
<dbReference type="AlphaFoldDB" id="A0A0E2LMB1"/>
<evidence type="ECO:0000313" key="2">
    <source>
        <dbReference type="EMBL" id="ERJ63889.1"/>
    </source>
</evidence>
<dbReference type="HOGENOM" id="CLU_362032_0_0_10"/>
<dbReference type="EMBL" id="AWUW01000146">
    <property type="protein sequence ID" value="ERJ63889.1"/>
    <property type="molecule type" value="Genomic_DNA"/>
</dbReference>